<feature type="transmembrane region" description="Helical" evidence="1">
    <location>
        <begin position="187"/>
        <end position="207"/>
    </location>
</feature>
<dbReference type="Proteomes" id="UP000232806">
    <property type="component" value="Chromosome"/>
</dbReference>
<proteinExistence type="predicted"/>
<dbReference type="GeneID" id="35121801"/>
<protein>
    <submittedName>
        <fullName evidence="2">Uncharacterized protein</fullName>
    </submittedName>
</protein>
<evidence type="ECO:0000313" key="5">
    <source>
        <dbReference type="Proteomes" id="UP000591058"/>
    </source>
</evidence>
<keyword evidence="1" id="KW-1133">Transmembrane helix</keyword>
<dbReference type="EMBL" id="JABBYL010000026">
    <property type="protein sequence ID" value="NMO09651.1"/>
    <property type="molecule type" value="Genomic_DNA"/>
</dbReference>
<sequence>MKPSKSVQILILLLILLSTMGISSADVINPGEKNVPFSYQISNIQDYPDYVFILHGTPNPSIEVLNSSEFSFYKLSTCSIYAVPRKVYNDVQMNQMDENQVDEFIKNDSRVARSSLKLEGTYGNVNEANPLETALIILNIKSIQGNNLDIQNEKIIYGYNNGLKVEKPFQSQNQTPEPTSPGPSWDYYIYFIVLPIIALGIIVFIIIRRKTS</sequence>
<accession>A0A2H4VDL5</accession>
<keyword evidence="1" id="KW-0812">Transmembrane</keyword>
<evidence type="ECO:0000313" key="4">
    <source>
        <dbReference type="Proteomes" id="UP000232806"/>
    </source>
</evidence>
<dbReference type="Proteomes" id="UP000591058">
    <property type="component" value="Unassembled WGS sequence"/>
</dbReference>
<evidence type="ECO:0000313" key="3">
    <source>
        <dbReference type="EMBL" id="NMO09651.1"/>
    </source>
</evidence>
<reference evidence="3 5" key="2">
    <citation type="submission" date="2020-04" db="EMBL/GenBank/DDBJ databases">
        <title>Draft genome of Methanobacterium subterraneum isolated from animal feces.</title>
        <authorList>
            <person name="Ouboter H.T."/>
            <person name="Berger S."/>
            <person name="Gungor E."/>
            <person name="Jetten M.S.M."/>
            <person name="Welte C.U."/>
        </authorList>
    </citation>
    <scope>NUCLEOTIDE SEQUENCE [LARGE SCALE GENOMIC DNA]</scope>
    <source>
        <strain evidence="3">HO_2020</strain>
    </source>
</reference>
<dbReference type="EMBL" id="CP017766">
    <property type="protein sequence ID" value="AUB56187.1"/>
    <property type="molecule type" value="Genomic_DNA"/>
</dbReference>
<dbReference type="OrthoDB" id="71289at2157"/>
<gene>
    <name evidence="2" type="ORF">BK007_09330</name>
    <name evidence="3" type="ORF">HG719_07385</name>
</gene>
<organism evidence="2 4">
    <name type="scientific">Methanobacterium subterraneum</name>
    <dbReference type="NCBI Taxonomy" id="59277"/>
    <lineage>
        <taxon>Archaea</taxon>
        <taxon>Methanobacteriati</taxon>
        <taxon>Methanobacteriota</taxon>
        <taxon>Methanomada group</taxon>
        <taxon>Methanobacteria</taxon>
        <taxon>Methanobacteriales</taxon>
        <taxon>Methanobacteriaceae</taxon>
        <taxon>Methanobacterium</taxon>
    </lineage>
</organism>
<dbReference type="AlphaFoldDB" id="A0A2H4VDL5"/>
<reference evidence="2 4" key="1">
    <citation type="submission" date="2016-10" db="EMBL/GenBank/DDBJ databases">
        <title>Comparative genomics between deep and shallow subseafloor isolates.</title>
        <authorList>
            <person name="Ishii S."/>
            <person name="Miller J.R."/>
            <person name="Sutton G."/>
            <person name="Suzuki S."/>
            <person name="Methe B."/>
            <person name="Inagaki F."/>
            <person name="Imachi H."/>
        </authorList>
    </citation>
    <scope>NUCLEOTIDE SEQUENCE [LARGE SCALE GENOMIC DNA]</scope>
    <source>
        <strain evidence="2 4">MO-MB1</strain>
    </source>
</reference>
<evidence type="ECO:0000313" key="2">
    <source>
        <dbReference type="EMBL" id="AUB56187.1"/>
    </source>
</evidence>
<dbReference type="RefSeq" id="WP_100906161.1">
    <property type="nucleotide sequence ID" value="NZ_CP017766.1"/>
</dbReference>
<evidence type="ECO:0000256" key="1">
    <source>
        <dbReference type="SAM" id="Phobius"/>
    </source>
</evidence>
<name>A0A2H4VDL5_9EURY</name>
<keyword evidence="1" id="KW-0472">Membrane</keyword>